<organism evidence="1 2">
    <name type="scientific">Paraglomus occultum</name>
    <dbReference type="NCBI Taxonomy" id="144539"/>
    <lineage>
        <taxon>Eukaryota</taxon>
        <taxon>Fungi</taxon>
        <taxon>Fungi incertae sedis</taxon>
        <taxon>Mucoromycota</taxon>
        <taxon>Glomeromycotina</taxon>
        <taxon>Glomeromycetes</taxon>
        <taxon>Paraglomerales</taxon>
        <taxon>Paraglomeraceae</taxon>
        <taxon>Paraglomus</taxon>
    </lineage>
</organism>
<accession>A0A9N9EGK1</accession>
<feature type="non-terminal residue" evidence="1">
    <location>
        <position position="1"/>
    </location>
</feature>
<dbReference type="AlphaFoldDB" id="A0A9N9EGK1"/>
<dbReference type="EMBL" id="CAJVPJ010007191">
    <property type="protein sequence ID" value="CAG8674088.1"/>
    <property type="molecule type" value="Genomic_DNA"/>
</dbReference>
<comment type="caution">
    <text evidence="1">The sequence shown here is derived from an EMBL/GenBank/DDBJ whole genome shotgun (WGS) entry which is preliminary data.</text>
</comment>
<evidence type="ECO:0000313" key="2">
    <source>
        <dbReference type="Proteomes" id="UP000789572"/>
    </source>
</evidence>
<dbReference type="OrthoDB" id="25620at2759"/>
<evidence type="ECO:0000313" key="1">
    <source>
        <dbReference type="EMBL" id="CAG8674088.1"/>
    </source>
</evidence>
<protein>
    <submittedName>
        <fullName evidence="1">8119_t:CDS:1</fullName>
    </submittedName>
</protein>
<name>A0A9N9EGK1_9GLOM</name>
<reference evidence="1" key="1">
    <citation type="submission" date="2021-06" db="EMBL/GenBank/DDBJ databases">
        <authorList>
            <person name="Kallberg Y."/>
            <person name="Tangrot J."/>
            <person name="Rosling A."/>
        </authorList>
    </citation>
    <scope>NUCLEOTIDE SEQUENCE</scope>
    <source>
        <strain evidence="1">IA702</strain>
    </source>
</reference>
<dbReference type="Gene3D" id="1.25.40.420">
    <property type="match status" value="1"/>
</dbReference>
<sequence>KLGIDDLPELAKTYLIEERPSYVREHAVKVFQAVRYLRSFDELKNLCLEGITTDLFTNDSYLTLEEDVLVPILERDDFYIKEVVLWKHVLKWVLTKHPELDKDPSKWTPANIKQAQATLQALVGTIRFFLMSSDDYYNEVRPYKKILPRGVNEQVMLYLLTGKGSESFMARPRVKPPSESSA</sequence>
<gene>
    <name evidence="1" type="ORF">POCULU_LOCUS11134</name>
</gene>
<dbReference type="Proteomes" id="UP000789572">
    <property type="component" value="Unassembled WGS sequence"/>
</dbReference>
<proteinExistence type="predicted"/>
<keyword evidence="2" id="KW-1185">Reference proteome</keyword>